<dbReference type="HOGENOM" id="CLU_540676_0_0_4"/>
<evidence type="ECO:0000313" key="2">
    <source>
        <dbReference type="EMBL" id="ADE11994.1"/>
    </source>
</evidence>
<dbReference type="InterPro" id="IPR004843">
    <property type="entry name" value="Calcineurin-like_PHP"/>
</dbReference>
<feature type="domain" description="Calcineurin-like phosphoesterase" evidence="1">
    <location>
        <begin position="25"/>
        <end position="248"/>
    </location>
</feature>
<dbReference type="KEGG" id="slt:Slit_1763"/>
<dbReference type="STRING" id="580332.Slit_1763"/>
<dbReference type="GO" id="GO:0016787">
    <property type="term" value="F:hydrolase activity"/>
    <property type="evidence" value="ECO:0007669"/>
    <property type="project" value="InterPro"/>
</dbReference>
<proteinExistence type="predicted"/>
<organism evidence="2 3">
    <name type="scientific">Sideroxydans lithotrophicus (strain ES-1)</name>
    <dbReference type="NCBI Taxonomy" id="580332"/>
    <lineage>
        <taxon>Bacteria</taxon>
        <taxon>Pseudomonadati</taxon>
        <taxon>Pseudomonadota</taxon>
        <taxon>Betaproteobacteria</taxon>
        <taxon>Nitrosomonadales</taxon>
        <taxon>Gallionellaceae</taxon>
        <taxon>Sideroxydans</taxon>
    </lineage>
</organism>
<dbReference type="AlphaFoldDB" id="D5CSQ8"/>
<evidence type="ECO:0000259" key="1">
    <source>
        <dbReference type="Pfam" id="PF00149"/>
    </source>
</evidence>
<gene>
    <name evidence="2" type="ordered locus">Slit_1763</name>
</gene>
<dbReference type="OrthoDB" id="5557466at2"/>
<keyword evidence="3" id="KW-1185">Reference proteome</keyword>
<evidence type="ECO:0000313" key="3">
    <source>
        <dbReference type="Proteomes" id="UP000001625"/>
    </source>
</evidence>
<name>D5CSQ8_SIDLE</name>
<dbReference type="InterPro" id="IPR029052">
    <property type="entry name" value="Metallo-depent_PP-like"/>
</dbReference>
<dbReference type="EMBL" id="CP001965">
    <property type="protein sequence ID" value="ADE11994.1"/>
    <property type="molecule type" value="Genomic_DNA"/>
</dbReference>
<dbReference type="Pfam" id="PF00149">
    <property type="entry name" value="Metallophos"/>
    <property type="match status" value="1"/>
</dbReference>
<protein>
    <recommendedName>
        <fullName evidence="1">Calcineurin-like phosphoesterase domain-containing protein</fullName>
    </recommendedName>
</protein>
<reference evidence="2 3" key="1">
    <citation type="submission" date="2010-03" db="EMBL/GenBank/DDBJ databases">
        <title>Complete sequence of Sideroxydans lithotrophicus ES-1.</title>
        <authorList>
            <consortium name="US DOE Joint Genome Institute"/>
            <person name="Lucas S."/>
            <person name="Copeland A."/>
            <person name="Lapidus A."/>
            <person name="Cheng J.-F."/>
            <person name="Bruce D."/>
            <person name="Goodwin L."/>
            <person name="Pitluck S."/>
            <person name="Munk A.C."/>
            <person name="Detter J.C."/>
            <person name="Han C."/>
            <person name="Tapia R."/>
            <person name="Larimer F."/>
            <person name="Land M."/>
            <person name="Hauser L."/>
            <person name="Kyrpides N."/>
            <person name="Ivanova N."/>
            <person name="Emerson D."/>
            <person name="Woyke T."/>
        </authorList>
    </citation>
    <scope>NUCLEOTIDE SEQUENCE [LARGE SCALE GENOMIC DNA]</scope>
    <source>
        <strain evidence="2 3">ES-1</strain>
    </source>
</reference>
<dbReference type="eggNOG" id="COG1311">
    <property type="taxonomic scope" value="Bacteria"/>
</dbReference>
<dbReference type="RefSeq" id="WP_013029892.1">
    <property type="nucleotide sequence ID" value="NC_013959.1"/>
</dbReference>
<accession>D5CSQ8</accession>
<sequence length="504" mass="57876">MADVQPPPGIVFWPGGGGKRQRIAVLISDIHCTDCTVGNQTADEADWEGFFDELGNQLASTLAGDGEVLLILNGDVVDLLRSGRWAAAGVYPWQRKHERFRKIVLSIMRKIVVRHALDPAIHSRSSGFFHYLGKMAERLGRTRVTVIPIVGNHDKELQVLPEAREMYYRQCLGFSADDLSDGYRKWVAEQMGSDAGDIWPLLPFYFADPALRLFATHGQWRDSTNSRSTRRWKFRHGWQPLLWQQEQYRPFSDPCFGDTIASGLLSAFIWNTTQAIKRDVNPFAVHRSVNDGIEHIQNVLREMDLYRPSALAVMRLLGEARKLDRRDEDNRLLFQTVIDQYRNSLQAWLAYPETTLTAPLLFKFILPVIACCRRLHWALLDTGLMWLMAWASGREGKTSYSRLPAFRADYRSFGFRLHAEGHTHSAMEIDLHYSTPQQRRNYTYVNLGAWRNRIVRKFENKGYRRRSIGRALIVQGGVHAGSTGDSYGFTLRDVTSWGDRLDQW</sequence>
<dbReference type="SUPFAM" id="SSF56300">
    <property type="entry name" value="Metallo-dependent phosphatases"/>
    <property type="match status" value="1"/>
</dbReference>
<dbReference type="Proteomes" id="UP000001625">
    <property type="component" value="Chromosome"/>
</dbReference>